<comment type="caution">
    <text evidence="1">The sequence shown here is derived from an EMBL/GenBank/DDBJ whole genome shotgun (WGS) entry which is preliminary data.</text>
</comment>
<dbReference type="Proteomes" id="UP000769157">
    <property type="component" value="Unassembled WGS sequence"/>
</dbReference>
<reference evidence="1" key="1">
    <citation type="journal article" date="2021" name="Open Biol.">
        <title>Shared evolutionary footprints suggest mitochondrial oxidative damage underlies multiple complex I losses in fungi.</title>
        <authorList>
            <person name="Schikora-Tamarit M.A."/>
            <person name="Marcet-Houben M."/>
            <person name="Nosek J."/>
            <person name="Gabaldon T."/>
        </authorList>
    </citation>
    <scope>NUCLEOTIDE SEQUENCE</scope>
    <source>
        <strain evidence="1">CBS6075</strain>
    </source>
</reference>
<keyword evidence="2" id="KW-1185">Reference proteome</keyword>
<organism evidence="1 2">
    <name type="scientific">Ogataea philodendri</name>
    <dbReference type="NCBI Taxonomy" id="1378263"/>
    <lineage>
        <taxon>Eukaryota</taxon>
        <taxon>Fungi</taxon>
        <taxon>Dikarya</taxon>
        <taxon>Ascomycota</taxon>
        <taxon>Saccharomycotina</taxon>
        <taxon>Pichiomycetes</taxon>
        <taxon>Pichiales</taxon>
        <taxon>Pichiaceae</taxon>
        <taxon>Ogataea</taxon>
    </lineage>
</organism>
<evidence type="ECO:0000313" key="2">
    <source>
        <dbReference type="Proteomes" id="UP000769157"/>
    </source>
</evidence>
<accession>A0A9P8T189</accession>
<evidence type="ECO:0000313" key="1">
    <source>
        <dbReference type="EMBL" id="KAH3661924.1"/>
    </source>
</evidence>
<protein>
    <submittedName>
        <fullName evidence="1">Uncharacterized protein</fullName>
    </submittedName>
</protein>
<dbReference type="GeneID" id="70238067"/>
<sequence>MVEQFAANFNLEVRDQEFQQSGECLQSRNGEFLVVGQVHQHRTKTALEQLFWKLGVLGQDLFESSVCSVDDLRRLSAQRLKEHAKDPNSDLWVPVGEGRFGQCQRQQLDTNHTKFDELFRGPVFGDSVSTDQRLVVGIHQC</sequence>
<gene>
    <name evidence="1" type="ORF">OGAPHI_006103</name>
</gene>
<reference evidence="1" key="2">
    <citation type="submission" date="2021-01" db="EMBL/GenBank/DDBJ databases">
        <authorList>
            <person name="Schikora-Tamarit M.A."/>
        </authorList>
    </citation>
    <scope>NUCLEOTIDE SEQUENCE</scope>
    <source>
        <strain evidence="1">CBS6075</strain>
    </source>
</reference>
<dbReference type="EMBL" id="JAEUBE010000414">
    <property type="protein sequence ID" value="KAH3661924.1"/>
    <property type="molecule type" value="Genomic_DNA"/>
</dbReference>
<name>A0A9P8T189_9ASCO</name>
<dbReference type="AlphaFoldDB" id="A0A9P8T189"/>
<proteinExistence type="predicted"/>
<dbReference type="RefSeq" id="XP_046059028.1">
    <property type="nucleotide sequence ID" value="XM_046207357.1"/>
</dbReference>